<evidence type="ECO:0000259" key="15">
    <source>
        <dbReference type="SMART" id="SM00919"/>
    </source>
</evidence>
<evidence type="ECO:0000256" key="4">
    <source>
        <dbReference type="ARBA" id="ARBA00008756"/>
    </source>
</evidence>
<dbReference type="PROSITE" id="PS00331">
    <property type="entry name" value="MALIC_ENZYMES"/>
    <property type="match status" value="1"/>
</dbReference>
<dbReference type="InterPro" id="IPR015884">
    <property type="entry name" value="Malic_enzyme_CS"/>
</dbReference>
<evidence type="ECO:0000256" key="3">
    <source>
        <dbReference type="ARBA" id="ARBA00007686"/>
    </source>
</evidence>
<dbReference type="Gene3D" id="3.40.50.10950">
    <property type="match status" value="1"/>
</dbReference>
<feature type="domain" description="Malic enzyme NAD-binding" evidence="15">
    <location>
        <begin position="163"/>
        <end position="401"/>
    </location>
</feature>
<dbReference type="PANTHER" id="PTHR43237">
    <property type="entry name" value="NADP-DEPENDENT MALIC ENZYME"/>
    <property type="match status" value="1"/>
</dbReference>
<dbReference type="Gene3D" id="3.40.50.10750">
    <property type="entry name" value="Isocitrate/Isopropylmalate dehydrogenase-like"/>
    <property type="match status" value="1"/>
</dbReference>
<dbReference type="Gene3D" id="3.40.50.720">
    <property type="entry name" value="NAD(P)-binding Rossmann-like Domain"/>
    <property type="match status" value="1"/>
</dbReference>
<evidence type="ECO:0000256" key="13">
    <source>
        <dbReference type="PIRSR" id="PIRSR036684-2"/>
    </source>
</evidence>
<dbReference type="InterPro" id="IPR051674">
    <property type="entry name" value="Malate_Decarboxylase"/>
</dbReference>
<dbReference type="Pfam" id="PF00390">
    <property type="entry name" value="malic"/>
    <property type="match status" value="1"/>
</dbReference>
<dbReference type="InterPro" id="IPR036291">
    <property type="entry name" value="NAD(P)-bd_dom_sf"/>
</dbReference>
<keyword evidence="14" id="KW-0521">NADP</keyword>
<dbReference type="PANTHER" id="PTHR43237:SF4">
    <property type="entry name" value="NADP-DEPENDENT MALIC ENZYME"/>
    <property type="match status" value="1"/>
</dbReference>
<dbReference type="EMBL" id="CAAHDN010000013">
    <property type="protein sequence ID" value="VGM95713.1"/>
    <property type="molecule type" value="Genomic_DNA"/>
</dbReference>
<gene>
    <name evidence="17" type="primary">maeB</name>
    <name evidence="17" type="ORF">NCTC4101_01113</name>
</gene>
<feature type="binding site" evidence="14">
    <location>
        <position position="288"/>
    </location>
    <ligand>
        <name>NADP(+)</name>
        <dbReference type="ChEBI" id="CHEBI:58349"/>
    </ligand>
</feature>
<dbReference type="SUPFAM" id="SSF53223">
    <property type="entry name" value="Aminoacid dehydrogenase-like, N-terminal domain"/>
    <property type="match status" value="1"/>
</dbReference>
<comment type="catalytic activity">
    <reaction evidence="10">
        <text>(S)-malate + NADP(+) = pyruvate + CO2 + NADPH</text>
        <dbReference type="Rhea" id="RHEA:18253"/>
        <dbReference type="ChEBI" id="CHEBI:15361"/>
        <dbReference type="ChEBI" id="CHEBI:15589"/>
        <dbReference type="ChEBI" id="CHEBI:16526"/>
        <dbReference type="ChEBI" id="CHEBI:57783"/>
        <dbReference type="ChEBI" id="CHEBI:58349"/>
        <dbReference type="EC" id="1.1.1.40"/>
    </reaction>
</comment>
<organism evidence="17">
    <name type="scientific">uncultured Avibacterium sp</name>
    <dbReference type="NCBI Taxonomy" id="1936169"/>
    <lineage>
        <taxon>Bacteria</taxon>
        <taxon>Pseudomonadati</taxon>
        <taxon>Pseudomonadota</taxon>
        <taxon>Gammaproteobacteria</taxon>
        <taxon>Pasteurellales</taxon>
        <taxon>Pasteurellaceae</taxon>
        <taxon>Avibacterium</taxon>
        <taxon>environmental samples</taxon>
    </lineage>
</organism>
<feature type="domain" description="Malic enzyme N-terminal" evidence="16">
    <location>
        <begin position="18"/>
        <end position="151"/>
    </location>
</feature>
<sequence>MDAQLRQAALDFHEFPKPGKIEVTPTKSLATQRDLALAYSPGVAETCLEIEKDPANAYKYTARGNLVAVISNGTAVLGLGNIGALAGKPVMEGKGVLFKKFAGVDVFDIEIDEKDPDKLVDIIAALEPTFGGINLEDIKAPECFYIEQKLRERMKIPVFHDDQHGTAIISAAAVINGLRIVNKKIEDVKLVASGAGAASIACLNLLVSLGMKKEHITVCDSKGVIFKGRDERMDETKKLYAIDDNGTRTLADAMPNCDIFLGCSAAGALTQEMVTTMARDPLTLALANPEPEILPPLAKAVRPDAIVCTGRSDYPNQVNNVLCFPFIFRGALDVSATTINEEMKLAAVYAIADLALAEQSEVVTSAYGGAEISFGPDYLIPKPFDPRLIVKIAPAVAKAAMDSGVATRPIEDFDAYLEKLTQFVYKTNLFMKPVFAQAKQDKKRVLLTDGEETRVLHAVQEIATLGIAQPVLLGRTHIIEEKIKKLGLHLEAGRDFDIIDIENNPYYDECWQRYHDKLKRQGMTPSGAKRKMLHNPTALGTVLLELGKADAMLCGLVGPYASHLGAIKDFTGVKAGAIPATVNGLVLPTGNLFIADTFVNPNPTAEELAEITLMSAAEVRRFGIEPQVALVSHSNYGSFNDENAVKMREVLKLVREKAPELIIDGEMHCDIALSESLRNEVMPDSPLKGAANLLIMPTMEAARISLNLLQGTATPITIGPILMGVNKTAHILTSASSVRRIINMVAVAAVKAQQEA</sequence>
<dbReference type="GO" id="GO:0016746">
    <property type="term" value="F:acyltransferase activity"/>
    <property type="evidence" value="ECO:0007669"/>
    <property type="project" value="InterPro"/>
</dbReference>
<keyword evidence="7" id="KW-0511">Multifunctional enzyme</keyword>
<dbReference type="EC" id="1.1.1.40" evidence="8"/>
<name>A0A486XEN0_9PAST</name>
<dbReference type="InterPro" id="IPR046346">
    <property type="entry name" value="Aminoacid_DH-like_N_sf"/>
</dbReference>
<dbReference type="InterPro" id="IPR012301">
    <property type="entry name" value="Malic_N_dom"/>
</dbReference>
<keyword evidence="6 17" id="KW-0560">Oxidoreductase</keyword>
<feature type="binding site" evidence="13">
    <location>
        <position position="137"/>
    </location>
    <ligand>
        <name>a divalent metal cation</name>
        <dbReference type="ChEBI" id="CHEBI:60240"/>
    </ligand>
</feature>
<reference evidence="17" key="1">
    <citation type="submission" date="2019-03" db="EMBL/GenBank/DDBJ databases">
        <authorList>
            <consortium name="Pathogen Informatics"/>
        </authorList>
    </citation>
    <scope>NUCLEOTIDE SEQUENCE</scope>
    <source>
        <strain evidence="17">Unknown</strain>
    </source>
</reference>
<dbReference type="Pfam" id="PF01515">
    <property type="entry name" value="PTA_PTB"/>
    <property type="match status" value="1"/>
</dbReference>
<dbReference type="Gene3D" id="3.40.50.10380">
    <property type="entry name" value="Malic enzyme, N-terminal domain"/>
    <property type="match status" value="1"/>
</dbReference>
<keyword evidence="5 13" id="KW-0479">Metal-binding</keyword>
<dbReference type="InterPro" id="IPR045213">
    <property type="entry name" value="Malic_NAD-bd_bact_type"/>
</dbReference>
<feature type="binding site" evidence="14">
    <location>
        <position position="162"/>
    </location>
    <ligand>
        <name>a divalent metal cation</name>
        <dbReference type="ChEBI" id="CHEBI:60240"/>
    </ligand>
</feature>
<dbReference type="InterPro" id="IPR012302">
    <property type="entry name" value="Malic_NAD-bd"/>
</dbReference>
<dbReference type="InterPro" id="IPR042113">
    <property type="entry name" value="P_AcTrfase_dom1"/>
</dbReference>
<dbReference type="Pfam" id="PF03949">
    <property type="entry name" value="Malic_M"/>
    <property type="match status" value="1"/>
</dbReference>
<comment type="similarity">
    <text evidence="4">In the C-terminal section; belongs to the phosphate acetyltransferase and butyryltransferase family.</text>
</comment>
<evidence type="ECO:0000256" key="6">
    <source>
        <dbReference type="ARBA" id="ARBA00023002"/>
    </source>
</evidence>
<dbReference type="GO" id="GO:0008948">
    <property type="term" value="F:oxaloacetate decarboxylase activity"/>
    <property type="evidence" value="ECO:0007669"/>
    <property type="project" value="RHEA"/>
</dbReference>
<evidence type="ECO:0000313" key="17">
    <source>
        <dbReference type="EMBL" id="VGM95713.1"/>
    </source>
</evidence>
<evidence type="ECO:0000256" key="12">
    <source>
        <dbReference type="PIRSR" id="PIRSR036684-1"/>
    </source>
</evidence>
<dbReference type="PIRSF" id="PIRSF036684">
    <property type="entry name" value="ME_PTA"/>
    <property type="match status" value="1"/>
</dbReference>
<dbReference type="CDD" id="cd05311">
    <property type="entry name" value="NAD_bind_2_malic_enz"/>
    <property type="match status" value="1"/>
</dbReference>
<feature type="binding site" evidence="13">
    <location>
        <position position="136"/>
    </location>
    <ligand>
        <name>a divalent metal cation</name>
        <dbReference type="ChEBI" id="CHEBI:60240"/>
    </ligand>
</feature>
<dbReference type="FunFam" id="3.40.50.720:FF:000095">
    <property type="entry name" value="NADP-dependent malic enzyme"/>
    <property type="match status" value="1"/>
</dbReference>
<evidence type="ECO:0000256" key="9">
    <source>
        <dbReference type="ARBA" id="ARBA00040273"/>
    </source>
</evidence>
<comment type="cofactor">
    <cofactor evidence="1">
        <name>Mn(2+)</name>
        <dbReference type="ChEBI" id="CHEBI:29035"/>
    </cofactor>
</comment>
<dbReference type="AlphaFoldDB" id="A0A486XEN0"/>
<comment type="similarity">
    <text evidence="3">In the N-terminal section; belongs to the malic enzymes family.</text>
</comment>
<dbReference type="SUPFAM" id="SSF53659">
    <property type="entry name" value="Isocitrate/Isopropylmalate dehydrogenase-like"/>
    <property type="match status" value="1"/>
</dbReference>
<dbReference type="GO" id="GO:0006108">
    <property type="term" value="P:malate metabolic process"/>
    <property type="evidence" value="ECO:0007669"/>
    <property type="project" value="InterPro"/>
</dbReference>
<evidence type="ECO:0000256" key="5">
    <source>
        <dbReference type="ARBA" id="ARBA00022723"/>
    </source>
</evidence>
<dbReference type="InterPro" id="IPR002505">
    <property type="entry name" value="PTA_PTB"/>
</dbReference>
<dbReference type="SUPFAM" id="SSF51735">
    <property type="entry name" value="NAD(P)-binding Rossmann-fold domains"/>
    <property type="match status" value="1"/>
</dbReference>
<evidence type="ECO:0000256" key="7">
    <source>
        <dbReference type="ARBA" id="ARBA00023268"/>
    </source>
</evidence>
<dbReference type="SMART" id="SM01274">
    <property type="entry name" value="malic"/>
    <property type="match status" value="1"/>
</dbReference>
<feature type="active site" description="Proton acceptor" evidence="12">
    <location>
        <position position="94"/>
    </location>
</feature>
<evidence type="ECO:0000256" key="8">
    <source>
        <dbReference type="ARBA" id="ARBA00038964"/>
    </source>
</evidence>
<evidence type="ECO:0000256" key="2">
    <source>
        <dbReference type="ARBA" id="ARBA00001946"/>
    </source>
</evidence>
<evidence type="ECO:0000259" key="16">
    <source>
        <dbReference type="SMART" id="SM01274"/>
    </source>
</evidence>
<proteinExistence type="inferred from homology"/>
<dbReference type="GO" id="GO:0046872">
    <property type="term" value="F:metal ion binding"/>
    <property type="evidence" value="ECO:0007669"/>
    <property type="project" value="UniProtKB-KW"/>
</dbReference>
<dbReference type="GO" id="GO:0004473">
    <property type="term" value="F:malate dehydrogenase (decarboxylating) (NADP+) activity"/>
    <property type="evidence" value="ECO:0007669"/>
    <property type="project" value="UniProtKB-EC"/>
</dbReference>
<comment type="catalytic activity">
    <reaction evidence="11">
        <text>oxaloacetate + H(+) = pyruvate + CO2</text>
        <dbReference type="Rhea" id="RHEA:15641"/>
        <dbReference type="ChEBI" id="CHEBI:15361"/>
        <dbReference type="ChEBI" id="CHEBI:15378"/>
        <dbReference type="ChEBI" id="CHEBI:16452"/>
        <dbReference type="ChEBI" id="CHEBI:16526"/>
        <dbReference type="EC" id="1.1.1.40"/>
    </reaction>
</comment>
<evidence type="ECO:0000256" key="11">
    <source>
        <dbReference type="ARBA" id="ARBA00051384"/>
    </source>
</evidence>
<dbReference type="InterPro" id="IPR042112">
    <property type="entry name" value="P_AcTrfase_dom2"/>
</dbReference>
<dbReference type="SMART" id="SM00919">
    <property type="entry name" value="Malic_M"/>
    <property type="match status" value="1"/>
</dbReference>
<dbReference type="InterPro" id="IPR037062">
    <property type="entry name" value="Malic_N_dom_sf"/>
</dbReference>
<feature type="binding site" evidence="14">
    <location>
        <begin position="76"/>
        <end position="83"/>
    </location>
    <ligand>
        <name>NADP(+)</name>
        <dbReference type="ChEBI" id="CHEBI:58349"/>
    </ligand>
</feature>
<evidence type="ECO:0000256" key="10">
    <source>
        <dbReference type="ARBA" id="ARBA00050924"/>
    </source>
</evidence>
<evidence type="ECO:0000256" key="14">
    <source>
        <dbReference type="PIRSR" id="PIRSR036684-3"/>
    </source>
</evidence>
<evidence type="ECO:0000256" key="1">
    <source>
        <dbReference type="ARBA" id="ARBA00001936"/>
    </source>
</evidence>
<dbReference type="InterPro" id="IPR012188">
    <property type="entry name" value="ME_PTA"/>
</dbReference>
<dbReference type="GO" id="GO:0051287">
    <property type="term" value="F:NAD binding"/>
    <property type="evidence" value="ECO:0007669"/>
    <property type="project" value="InterPro"/>
</dbReference>
<dbReference type="FunFam" id="3.40.50.10380:FF:000003">
    <property type="entry name" value="NADP-dependent malic enzyme"/>
    <property type="match status" value="1"/>
</dbReference>
<accession>A0A486XEN0</accession>
<comment type="cofactor">
    <cofactor evidence="2">
        <name>Mg(2+)</name>
        <dbReference type="ChEBI" id="CHEBI:18420"/>
    </cofactor>
</comment>
<protein>
    <recommendedName>
        <fullName evidence="9">NADP-dependent malic enzyme</fullName>
        <ecNumber evidence="8">1.1.1.40</ecNumber>
    </recommendedName>
</protein>